<dbReference type="InterPro" id="IPR013783">
    <property type="entry name" value="Ig-like_fold"/>
</dbReference>
<dbReference type="Gene3D" id="2.60.40.10">
    <property type="entry name" value="Immunoglobulins"/>
    <property type="match status" value="1"/>
</dbReference>
<feature type="domain" description="Fibronectin type-III" evidence="1">
    <location>
        <begin position="441"/>
        <end position="493"/>
    </location>
</feature>
<reference evidence="2" key="1">
    <citation type="submission" date="2018-05" db="EMBL/GenBank/DDBJ databases">
        <authorList>
            <person name="Lanie J.A."/>
            <person name="Ng W.-L."/>
            <person name="Kazmierczak K.M."/>
            <person name="Andrzejewski T.M."/>
            <person name="Davidsen T.M."/>
            <person name="Wayne K.J."/>
            <person name="Tettelin H."/>
            <person name="Glass J.I."/>
            <person name="Rusch D."/>
            <person name="Podicherti R."/>
            <person name="Tsui H.-C.T."/>
            <person name="Winkler M.E."/>
        </authorList>
    </citation>
    <scope>NUCLEOTIDE SEQUENCE</scope>
</reference>
<evidence type="ECO:0000313" key="2">
    <source>
        <dbReference type="EMBL" id="SVB52867.1"/>
    </source>
</evidence>
<dbReference type="SUPFAM" id="SSF49265">
    <property type="entry name" value="Fibronectin type III"/>
    <property type="match status" value="1"/>
</dbReference>
<dbReference type="InterPro" id="IPR036116">
    <property type="entry name" value="FN3_sf"/>
</dbReference>
<gene>
    <name evidence="2" type="ORF">METZ01_LOCUS205721</name>
</gene>
<dbReference type="InterPro" id="IPR023296">
    <property type="entry name" value="Glyco_hydro_beta-prop_sf"/>
</dbReference>
<feature type="non-terminal residue" evidence="2">
    <location>
        <position position="493"/>
    </location>
</feature>
<protein>
    <recommendedName>
        <fullName evidence="1">Fibronectin type-III domain-containing protein</fullName>
    </recommendedName>
</protein>
<proteinExistence type="predicted"/>
<evidence type="ECO:0000259" key="1">
    <source>
        <dbReference type="PROSITE" id="PS50853"/>
    </source>
</evidence>
<name>A0A382ESQ4_9ZZZZ</name>
<organism evidence="2">
    <name type="scientific">marine metagenome</name>
    <dbReference type="NCBI Taxonomy" id="408172"/>
    <lineage>
        <taxon>unclassified sequences</taxon>
        <taxon>metagenomes</taxon>
        <taxon>ecological metagenomes</taxon>
    </lineage>
</organism>
<dbReference type="EMBL" id="UINC01045741">
    <property type="protein sequence ID" value="SVB52867.1"/>
    <property type="molecule type" value="Genomic_DNA"/>
</dbReference>
<dbReference type="PROSITE" id="PS50853">
    <property type="entry name" value="FN3"/>
    <property type="match status" value="1"/>
</dbReference>
<dbReference type="InterPro" id="IPR003961">
    <property type="entry name" value="FN3_dom"/>
</dbReference>
<dbReference type="CDD" id="cd00063">
    <property type="entry name" value="FN3"/>
    <property type="match status" value="1"/>
</dbReference>
<sequence>MKLHFFILLFVTCSLLFHAPLPEASAAVGDITPIRIKNHAAFASASDNLEFDAVKGIYNQFLQVDSDTYVLAYTGSDTPATGRSHGFISTFTISSDGTTITEVDTVEHDTDLHVTENSLVQVDSDTYALAYEQSNPSGGLISTFTVDGDGTITPIRIANHAAFESASDNFEHDPDGARYNSFIQVDSDTYALAYASAKAGTNNHGFIATFTISSDGETITEVASLRHDTGVGVYNSLVQVDSDTYALAYQGTGGNGFISTFDISSAGTITAVKTQSEGNNFEHDEQAAEWNSLIQVDSDTYALAYEDDIEKEGSISTFTIDSDGVITGVKTDVAGTNVVHDTAFGQMNSFIHMDSDLYVLASLGTGGDGFISTFTIDSDGVITAVKTHAAGNNVEHTLDNARHNSLVKVDSETIALAYNNQRTSEPFGTGNEGFISTFDFSIRSPSQVGTVSTTSSGELSWTAPTAGESDITDYTIQYSTDDSNWTTFDDGVT</sequence>
<dbReference type="AlphaFoldDB" id="A0A382ESQ4"/>
<accession>A0A382ESQ4</accession>
<dbReference type="SUPFAM" id="SSF75005">
    <property type="entry name" value="Arabinanase/levansucrase/invertase"/>
    <property type="match status" value="1"/>
</dbReference>